<feature type="region of interest" description="Disordered" evidence="3">
    <location>
        <begin position="143"/>
        <end position="169"/>
    </location>
</feature>
<keyword evidence="4" id="KW-0732">Signal</keyword>
<dbReference type="PANTHER" id="PTHR11871">
    <property type="entry name" value="PROTEIN PHOSPHATASE PP2A REGULATORY SUBUNIT B"/>
    <property type="match status" value="1"/>
</dbReference>
<gene>
    <name evidence="5" type="ORF">A4U43_UnF3350</name>
</gene>
<dbReference type="PRINTS" id="PR00600">
    <property type="entry name" value="PP2APR55"/>
</dbReference>
<dbReference type="GO" id="GO:0000159">
    <property type="term" value="C:protein phosphatase type 2A complex"/>
    <property type="evidence" value="ECO:0007669"/>
    <property type="project" value="InterPro"/>
</dbReference>
<keyword evidence="1" id="KW-0853">WD repeat</keyword>
<evidence type="ECO:0000256" key="3">
    <source>
        <dbReference type="SAM" id="MobiDB-lite"/>
    </source>
</evidence>
<name>A0A1R3L731_ASPOF</name>
<keyword evidence="6" id="KW-1185">Reference proteome</keyword>
<organism evidence="5 6">
    <name type="scientific">Asparagus officinalis</name>
    <name type="common">Garden asparagus</name>
    <dbReference type="NCBI Taxonomy" id="4686"/>
    <lineage>
        <taxon>Eukaryota</taxon>
        <taxon>Viridiplantae</taxon>
        <taxon>Streptophyta</taxon>
        <taxon>Embryophyta</taxon>
        <taxon>Tracheophyta</taxon>
        <taxon>Spermatophyta</taxon>
        <taxon>Magnoliopsida</taxon>
        <taxon>Liliopsida</taxon>
        <taxon>Asparagales</taxon>
        <taxon>Asparagaceae</taxon>
        <taxon>Asparagoideae</taxon>
        <taxon>Asparagus</taxon>
    </lineage>
</organism>
<protein>
    <recommendedName>
        <fullName evidence="7">Alpha-ketoglutarate-dependent dioxygenase AlkB-like domain-containing protein</fullName>
    </recommendedName>
</protein>
<accession>A0A1R3L731</accession>
<evidence type="ECO:0008006" key="7">
    <source>
        <dbReference type="Google" id="ProtNLM"/>
    </source>
</evidence>
<dbReference type="EMBL" id="KV863472">
    <property type="protein sequence ID" value="ONK55436.1"/>
    <property type="molecule type" value="Genomic_DNA"/>
</dbReference>
<sequence length="237" mass="26756">MAKMIIIIIKKLIIILIVHKPSPQILDFSEGSGSEEFEQGDYLIFSGESTSFTHGVRKYAEEFGRLLPQLGTGEIRTVLDNRLLDNRPVFDYLKSLEIEEKINKIRWCQTANGALFLLSTNNKTIKYWKEEIIASSVRSCMRKQRNRNKSGSNQTSLPNGKLQNGSDNNSTIPSVLKGLVSLDKSFNEKSSGNILKQDSGLSRLKFIDNYANWKNESTMATANRKKYEIVIDATSVL</sequence>
<feature type="compositionally biased region" description="Polar residues" evidence="3">
    <location>
        <begin position="149"/>
        <end position="169"/>
    </location>
</feature>
<dbReference type="GO" id="GO:0019888">
    <property type="term" value="F:protein phosphatase regulator activity"/>
    <property type="evidence" value="ECO:0007669"/>
    <property type="project" value="InterPro"/>
</dbReference>
<evidence type="ECO:0000313" key="6">
    <source>
        <dbReference type="Proteomes" id="UP000243459"/>
    </source>
</evidence>
<dbReference type="Proteomes" id="UP000243459">
    <property type="component" value="Unassembled WGS sequence"/>
</dbReference>
<dbReference type="InterPro" id="IPR000009">
    <property type="entry name" value="PP2A_PR55"/>
</dbReference>
<keyword evidence="2" id="KW-0677">Repeat</keyword>
<dbReference type="AlphaFoldDB" id="A0A1R3L731"/>
<reference evidence="6" key="1">
    <citation type="journal article" date="2017" name="Nat. Commun.">
        <title>The asparagus genome sheds light on the origin and evolution of a young Y chromosome.</title>
        <authorList>
            <person name="Harkess A."/>
            <person name="Zhou J."/>
            <person name="Xu C."/>
            <person name="Bowers J.E."/>
            <person name="Van der Hulst R."/>
            <person name="Ayyampalayam S."/>
            <person name="Mercati F."/>
            <person name="Riccardi P."/>
            <person name="McKain M.R."/>
            <person name="Kakrana A."/>
            <person name="Tang H."/>
            <person name="Ray J."/>
            <person name="Groenendijk J."/>
            <person name="Arikit S."/>
            <person name="Mathioni S.M."/>
            <person name="Nakano M."/>
            <person name="Shan H."/>
            <person name="Telgmann-Rauber A."/>
            <person name="Kanno A."/>
            <person name="Yue Z."/>
            <person name="Chen H."/>
            <person name="Li W."/>
            <person name="Chen Y."/>
            <person name="Xu X."/>
            <person name="Zhang Y."/>
            <person name="Luo S."/>
            <person name="Chen H."/>
            <person name="Gao J."/>
            <person name="Mao Z."/>
            <person name="Pires J.C."/>
            <person name="Luo M."/>
            <person name="Kudrna D."/>
            <person name="Wing R.A."/>
            <person name="Meyers B.C."/>
            <person name="Yi K."/>
            <person name="Kong H."/>
            <person name="Lavrijsen P."/>
            <person name="Sunseri F."/>
            <person name="Falavigna A."/>
            <person name="Ye Y."/>
            <person name="Leebens-Mack J.H."/>
            <person name="Chen G."/>
        </authorList>
    </citation>
    <scope>NUCLEOTIDE SEQUENCE [LARGE SCALE GENOMIC DNA]</scope>
    <source>
        <strain evidence="6">cv. DH0086</strain>
    </source>
</reference>
<evidence type="ECO:0000256" key="2">
    <source>
        <dbReference type="ARBA" id="ARBA00022737"/>
    </source>
</evidence>
<evidence type="ECO:0000313" key="5">
    <source>
        <dbReference type="EMBL" id="ONK55436.1"/>
    </source>
</evidence>
<evidence type="ECO:0000256" key="1">
    <source>
        <dbReference type="ARBA" id="ARBA00022574"/>
    </source>
</evidence>
<evidence type="ECO:0000256" key="4">
    <source>
        <dbReference type="SAM" id="SignalP"/>
    </source>
</evidence>
<dbReference type="Gramene" id="ONK55436">
    <property type="protein sequence ID" value="ONK55436"/>
    <property type="gene ID" value="A4U43_UnF3350"/>
</dbReference>
<feature type="chain" id="PRO_5010290847" description="Alpha-ketoglutarate-dependent dioxygenase AlkB-like domain-containing protein" evidence="4">
    <location>
        <begin position="24"/>
        <end position="237"/>
    </location>
</feature>
<feature type="signal peptide" evidence="4">
    <location>
        <begin position="1"/>
        <end position="23"/>
    </location>
</feature>
<proteinExistence type="predicted"/>